<keyword evidence="12 15" id="KW-0472">Membrane</keyword>
<accession>A0A5C6XQ34</accession>
<dbReference type="GO" id="GO:0046872">
    <property type="term" value="F:metal ion binding"/>
    <property type="evidence" value="ECO:0007669"/>
    <property type="project" value="UniProtKB-KW"/>
</dbReference>
<evidence type="ECO:0000259" key="16">
    <source>
        <dbReference type="PROSITE" id="PS50846"/>
    </source>
</evidence>
<evidence type="ECO:0000256" key="13">
    <source>
        <dbReference type="ARBA" id="ARBA00030934"/>
    </source>
</evidence>
<dbReference type="CDD" id="cd10141">
    <property type="entry name" value="CopZ-like_Fer2_BFD-like"/>
    <property type="match status" value="1"/>
</dbReference>
<evidence type="ECO:0000256" key="7">
    <source>
        <dbReference type="ARBA" id="ARBA00022519"/>
    </source>
</evidence>
<dbReference type="InterPro" id="IPR003457">
    <property type="entry name" value="Transprt_MerT"/>
</dbReference>
<evidence type="ECO:0000256" key="6">
    <source>
        <dbReference type="ARBA" id="ARBA00022475"/>
    </source>
</evidence>
<keyword evidence="7" id="KW-0997">Cell inner membrane</keyword>
<dbReference type="Gene3D" id="3.30.70.100">
    <property type="match status" value="1"/>
</dbReference>
<comment type="caution">
    <text evidence="18">The sequence shown here is derived from an EMBL/GenBank/DDBJ whole genome shotgun (WGS) entry which is preliminary data.</text>
</comment>
<dbReference type="SUPFAM" id="SSF55008">
    <property type="entry name" value="HMA, heavy metal-associated domain"/>
    <property type="match status" value="1"/>
</dbReference>
<dbReference type="InterPro" id="IPR036163">
    <property type="entry name" value="HMA_dom_sf"/>
</dbReference>
<dbReference type="CDD" id="cd00371">
    <property type="entry name" value="HMA"/>
    <property type="match status" value="1"/>
</dbReference>
<proteinExistence type="inferred from homology"/>
<evidence type="ECO:0000256" key="5">
    <source>
        <dbReference type="ARBA" id="ARBA00022466"/>
    </source>
</evidence>
<dbReference type="InterPro" id="IPR041854">
    <property type="entry name" value="BFD-like_2Fe2S-bd_dom_sf"/>
</dbReference>
<dbReference type="EMBL" id="VOSM01000001">
    <property type="protein sequence ID" value="TXD39499.1"/>
    <property type="molecule type" value="Genomic_DNA"/>
</dbReference>
<evidence type="ECO:0000313" key="19">
    <source>
        <dbReference type="Proteomes" id="UP000321046"/>
    </source>
</evidence>
<keyword evidence="9" id="KW-0479">Metal-binding</keyword>
<dbReference type="GO" id="GO:0005886">
    <property type="term" value="C:plasma membrane"/>
    <property type="evidence" value="ECO:0007669"/>
    <property type="project" value="UniProtKB-SubCell"/>
</dbReference>
<keyword evidence="8 15" id="KW-0812">Transmembrane</keyword>
<feature type="transmembrane region" description="Helical" evidence="15">
    <location>
        <begin position="189"/>
        <end position="211"/>
    </location>
</feature>
<dbReference type="PROSITE" id="PS50846">
    <property type="entry name" value="HMA_2"/>
    <property type="match status" value="1"/>
</dbReference>
<keyword evidence="11 15" id="KW-1133">Transmembrane helix</keyword>
<dbReference type="Gene3D" id="2.20.25.270">
    <property type="match status" value="1"/>
</dbReference>
<keyword evidence="5" id="KW-0475">Mercuric resistance</keyword>
<dbReference type="AlphaFoldDB" id="A0A5C6XQ34"/>
<gene>
    <name evidence="17" type="ORF">FRC96_18750</name>
    <name evidence="18" type="ORF">FRC98_03630</name>
</gene>
<dbReference type="GO" id="GO:0015097">
    <property type="term" value="F:mercury ion transmembrane transporter activity"/>
    <property type="evidence" value="ECO:0007669"/>
    <property type="project" value="InterPro"/>
</dbReference>
<feature type="domain" description="HMA" evidence="16">
    <location>
        <begin position="304"/>
        <end position="369"/>
    </location>
</feature>
<dbReference type="InterPro" id="IPR006121">
    <property type="entry name" value="HMA_dom"/>
</dbReference>
<dbReference type="Proteomes" id="UP000321046">
    <property type="component" value="Unassembled WGS sequence"/>
</dbReference>
<feature type="transmembrane region" description="Helical" evidence="15">
    <location>
        <begin position="264"/>
        <end position="282"/>
    </location>
</feature>
<dbReference type="Pfam" id="PF00403">
    <property type="entry name" value="HMA"/>
    <property type="match status" value="1"/>
</dbReference>
<evidence type="ECO:0000256" key="8">
    <source>
        <dbReference type="ARBA" id="ARBA00022692"/>
    </source>
</evidence>
<evidence type="ECO:0000256" key="4">
    <source>
        <dbReference type="ARBA" id="ARBA00022448"/>
    </source>
</evidence>
<dbReference type="Proteomes" id="UP000321412">
    <property type="component" value="Unassembled WGS sequence"/>
</dbReference>
<evidence type="ECO:0000256" key="14">
    <source>
        <dbReference type="ARBA" id="ARBA00045720"/>
    </source>
</evidence>
<dbReference type="Pfam" id="PF18423">
    <property type="entry name" value="zf_CopZ"/>
    <property type="match status" value="1"/>
</dbReference>
<accession>A0A5C6X4M7</accession>
<dbReference type="InterPro" id="IPR040890">
    <property type="entry name" value="Znf_CopZ"/>
</dbReference>
<evidence type="ECO:0000313" key="18">
    <source>
        <dbReference type="EMBL" id="TXD39499.1"/>
    </source>
</evidence>
<evidence type="ECO:0000256" key="3">
    <source>
        <dbReference type="ARBA" id="ARBA00017053"/>
    </source>
</evidence>
<comment type="subcellular location">
    <subcellularLocation>
        <location evidence="1">Cell inner membrane</location>
        <topology evidence="1">Multi-pass membrane protein</topology>
    </subcellularLocation>
</comment>
<evidence type="ECO:0000313" key="17">
    <source>
        <dbReference type="EMBL" id="TXD32117.1"/>
    </source>
</evidence>
<evidence type="ECO:0000256" key="10">
    <source>
        <dbReference type="ARBA" id="ARBA00022914"/>
    </source>
</evidence>
<protein>
    <recommendedName>
        <fullName evidence="3">Mercuric transport protein MerT</fullName>
    </recommendedName>
    <alternativeName>
        <fullName evidence="13">Mercury ion transport protein</fullName>
    </alternativeName>
</protein>
<evidence type="ECO:0000256" key="15">
    <source>
        <dbReference type="SAM" id="Phobius"/>
    </source>
</evidence>
<dbReference type="Gene3D" id="1.10.10.1100">
    <property type="entry name" value="BFD-like [2Fe-2S]-binding domain"/>
    <property type="match status" value="1"/>
</dbReference>
<evidence type="ECO:0000256" key="11">
    <source>
        <dbReference type="ARBA" id="ARBA00022989"/>
    </source>
</evidence>
<dbReference type="OrthoDB" id="9805137at2"/>
<evidence type="ECO:0000256" key="1">
    <source>
        <dbReference type="ARBA" id="ARBA00004429"/>
    </source>
</evidence>
<keyword evidence="4" id="KW-0813">Transport</keyword>
<comment type="similarity">
    <text evidence="2">Belongs to the MerT family.</text>
</comment>
<evidence type="ECO:0000313" key="20">
    <source>
        <dbReference type="Proteomes" id="UP000321412"/>
    </source>
</evidence>
<reference evidence="17 19" key="1">
    <citation type="submission" date="2019-08" db="EMBL/GenBank/DDBJ databases">
        <title>Bradymonadales sp. TMQ2.</title>
        <authorList>
            <person name="Liang Q."/>
        </authorList>
    </citation>
    <scope>NUCLEOTIDE SEQUENCE [LARGE SCALE GENOMIC DNA]</scope>
    <source>
        <strain evidence="17 19">TMQ2</strain>
    </source>
</reference>
<keyword evidence="6" id="KW-1003">Cell membrane</keyword>
<keyword evidence="10" id="KW-0476">Mercury</keyword>
<evidence type="ECO:0000256" key="2">
    <source>
        <dbReference type="ARBA" id="ARBA00008224"/>
    </source>
</evidence>
<name>A0A5C6XQ34_9DELT</name>
<feature type="transmembrane region" description="Helical" evidence="15">
    <location>
        <begin position="223"/>
        <end position="243"/>
    </location>
</feature>
<organism evidence="18 20">
    <name type="scientific">Lujinxingia vulgaris</name>
    <dbReference type="NCBI Taxonomy" id="2600176"/>
    <lineage>
        <taxon>Bacteria</taxon>
        <taxon>Deltaproteobacteria</taxon>
        <taxon>Bradymonadales</taxon>
        <taxon>Lujinxingiaceae</taxon>
        <taxon>Lujinxingia</taxon>
    </lineage>
</organism>
<dbReference type="RefSeq" id="WP_012827969.1">
    <property type="nucleotide sequence ID" value="NZ_VOSL01000139.1"/>
</dbReference>
<reference evidence="18 20" key="2">
    <citation type="submission" date="2019-08" db="EMBL/GenBank/DDBJ databases">
        <title>Bradymonadales sp. TMQ4.</title>
        <authorList>
            <person name="Liang Q."/>
        </authorList>
    </citation>
    <scope>NUCLEOTIDE SEQUENCE [LARGE SCALE GENOMIC DNA]</scope>
    <source>
        <strain evidence="18 20">TMQ4</strain>
    </source>
</reference>
<evidence type="ECO:0000256" key="9">
    <source>
        <dbReference type="ARBA" id="ARBA00022723"/>
    </source>
</evidence>
<sequence>MKLCPRCESKGRTIKPVTLEAQVVPARLDQLGEHDGWRLCTSESCEVVYFRDDEVVVLGETRGVPFHKSEDPQRLVCFCFEHSVADVEADVAENGTSTIQVSIKAECKAGRDDCERKNPQGRCCLGNVGQVVKRAAPDDADGGGAGCCGDKAAENEAESCCAPKTTASEASSATDDTTARSGLLASGGALVAAVLSSACCWLPFAAIGLGASSAGVGAFFEAWRVPLLLATVALLGSGFYLVYRKPRCAPGEACEVPNPRLQRFNRGMLWLTTVFVAVFAFFPEYVGAFTGGGGEVAEAAPTQTTVRYQVEGMTCAGCEGHAREAIEALPGVASVAVSYRDGSAEVVWSGQPNDAAVADAVAEFGYSATPLR</sequence>
<comment type="function">
    <text evidence="14">Involved in mercury resistance. Probably transfers a mercuric ion from the periplasmic Hg(2+)-binding protein MerP to the cytoplasmic mercuric reductase MerA.</text>
</comment>
<keyword evidence="20" id="KW-1185">Reference proteome</keyword>
<dbReference type="EMBL" id="VOSL01000139">
    <property type="protein sequence ID" value="TXD32117.1"/>
    <property type="molecule type" value="Genomic_DNA"/>
</dbReference>
<evidence type="ECO:0000256" key="12">
    <source>
        <dbReference type="ARBA" id="ARBA00023136"/>
    </source>
</evidence>
<dbReference type="Pfam" id="PF02411">
    <property type="entry name" value="MerT"/>
    <property type="match status" value="1"/>
</dbReference>